<proteinExistence type="predicted"/>
<evidence type="ECO:0000313" key="2">
    <source>
        <dbReference type="Proteomes" id="UP000199181"/>
    </source>
</evidence>
<dbReference type="RefSeq" id="WP_093524644.1">
    <property type="nucleotide sequence ID" value="NZ_FOIJ01000015.1"/>
</dbReference>
<protein>
    <submittedName>
        <fullName evidence="1">Uncharacterized protein</fullName>
    </submittedName>
</protein>
<keyword evidence="2" id="KW-1185">Reference proteome</keyword>
<reference evidence="2" key="1">
    <citation type="submission" date="2016-10" db="EMBL/GenBank/DDBJ databases">
        <authorList>
            <person name="Varghese N."/>
            <person name="Submissions S."/>
        </authorList>
    </citation>
    <scope>NUCLEOTIDE SEQUENCE [LARGE SCALE GENOMIC DNA]</scope>
    <source>
        <strain evidence="2">DSM 16858</strain>
    </source>
</reference>
<accession>A0A1I0KY59</accession>
<organism evidence="1 2">
    <name type="scientific">Stigmatella erecta</name>
    <dbReference type="NCBI Taxonomy" id="83460"/>
    <lineage>
        <taxon>Bacteria</taxon>
        <taxon>Pseudomonadati</taxon>
        <taxon>Myxococcota</taxon>
        <taxon>Myxococcia</taxon>
        <taxon>Myxococcales</taxon>
        <taxon>Cystobacterineae</taxon>
        <taxon>Archangiaceae</taxon>
        <taxon>Stigmatella</taxon>
    </lineage>
</organism>
<gene>
    <name evidence="1" type="ORF">SAMN05443639_115126</name>
</gene>
<sequence length="220" mass="19514">MPAIAPASFQMPIAPPVAPASQGPAGFAPGTAGAPSALTKAQQPLAVQDGFSDGPALQGKRNLVDLSGGSAPGVGGPGEAGGANGLSELIAQLIEMLKQQNGVPPGGEAAGAGGGGAGGGCGGGGGGGLGGAGGGLGGAGGGLGGAGGLGGGLGGAGGLDGAGASEGAGGDGFADLIQQLSKVMETFTQLAQSAQQMGLLGGGAGGAGLGGVQDLGVPTL</sequence>
<evidence type="ECO:0000313" key="1">
    <source>
        <dbReference type="EMBL" id="SEU30649.1"/>
    </source>
</evidence>
<dbReference type="Proteomes" id="UP000199181">
    <property type="component" value="Unassembled WGS sequence"/>
</dbReference>
<name>A0A1I0KY59_9BACT</name>
<dbReference type="EMBL" id="FOIJ01000015">
    <property type="protein sequence ID" value="SEU30649.1"/>
    <property type="molecule type" value="Genomic_DNA"/>
</dbReference>
<dbReference type="AlphaFoldDB" id="A0A1I0KY59"/>